<dbReference type="KEGG" id="atw:C0099_11470"/>
<dbReference type="EMBL" id="CP025682">
    <property type="protein sequence ID" value="AUN96449.1"/>
    <property type="molecule type" value="Genomic_DNA"/>
</dbReference>
<organism evidence="1 2">
    <name type="scientific">Pseudazoarcus pumilus</name>
    <dbReference type="NCBI Taxonomy" id="2067960"/>
    <lineage>
        <taxon>Bacteria</taxon>
        <taxon>Pseudomonadati</taxon>
        <taxon>Pseudomonadota</taxon>
        <taxon>Betaproteobacteria</taxon>
        <taxon>Rhodocyclales</taxon>
        <taxon>Zoogloeaceae</taxon>
        <taxon>Pseudazoarcus</taxon>
    </lineage>
</organism>
<evidence type="ECO:0000313" key="2">
    <source>
        <dbReference type="Proteomes" id="UP000242205"/>
    </source>
</evidence>
<accession>A0A2I6SB34</accession>
<keyword evidence="2" id="KW-1185">Reference proteome</keyword>
<dbReference type="AlphaFoldDB" id="A0A2I6SB34"/>
<sequence>MAGAKQRILATLRSGQSAATPRYTFESAEDMARTLTPGRWGLIAALTGAGPLGVRELARRVGRDVKGVHTDAQALVLCGLVDKTRDGKLSFPYRHVKVQFELHARAA</sequence>
<evidence type="ECO:0000313" key="1">
    <source>
        <dbReference type="EMBL" id="AUN96449.1"/>
    </source>
</evidence>
<dbReference type="InterPro" id="IPR036390">
    <property type="entry name" value="WH_DNA-bd_sf"/>
</dbReference>
<protein>
    <submittedName>
        <fullName evidence="1">Transcriptional regulator</fullName>
    </submittedName>
</protein>
<dbReference type="SUPFAM" id="SSF46785">
    <property type="entry name" value="Winged helix' DNA-binding domain"/>
    <property type="match status" value="1"/>
</dbReference>
<proteinExistence type="predicted"/>
<dbReference type="OrthoDB" id="9809537at2"/>
<reference evidence="1 2" key="1">
    <citation type="submission" date="2018-01" db="EMBL/GenBank/DDBJ databases">
        <authorList>
            <person name="Fu G.-Y."/>
        </authorList>
    </citation>
    <scope>NUCLEOTIDE SEQUENCE [LARGE SCALE GENOMIC DNA]</scope>
    <source>
        <strain evidence="1 2">SY39</strain>
    </source>
</reference>
<dbReference type="Pfam" id="PF25212">
    <property type="entry name" value="HVO_A0114"/>
    <property type="match status" value="1"/>
</dbReference>
<dbReference type="Proteomes" id="UP000242205">
    <property type="component" value="Chromosome"/>
</dbReference>
<dbReference type="InterPro" id="IPR036388">
    <property type="entry name" value="WH-like_DNA-bd_sf"/>
</dbReference>
<dbReference type="Gene3D" id="1.10.10.10">
    <property type="entry name" value="Winged helix-like DNA-binding domain superfamily/Winged helix DNA-binding domain"/>
    <property type="match status" value="1"/>
</dbReference>
<gene>
    <name evidence="1" type="ORF">C0099_11470</name>
</gene>
<name>A0A2I6SB34_9RHOO</name>